<proteinExistence type="predicted"/>
<dbReference type="InterPro" id="IPR010985">
    <property type="entry name" value="Ribbon_hlx_hlx"/>
</dbReference>
<dbReference type="Gene3D" id="1.10.1220.10">
    <property type="entry name" value="Met repressor-like"/>
    <property type="match status" value="1"/>
</dbReference>
<dbReference type="Proteomes" id="UP001298753">
    <property type="component" value="Unassembled WGS sequence"/>
</dbReference>
<name>A0AAW4W3W8_9FIRM</name>
<dbReference type="AlphaFoldDB" id="A0AAW4W3W8"/>
<sequence length="62" mass="7197">MPTSEARKRACKKYEQEKIDRIPLRVPRGKKAQIQERATSLNESINAYINRLINEDLAKPDT</sequence>
<accession>A0AAW4W3W8</accession>
<keyword evidence="2" id="KW-1185">Reference proteome</keyword>
<dbReference type="GO" id="GO:0006355">
    <property type="term" value="P:regulation of DNA-templated transcription"/>
    <property type="evidence" value="ECO:0007669"/>
    <property type="project" value="InterPro"/>
</dbReference>
<dbReference type="RefSeq" id="WP_227601097.1">
    <property type="nucleotide sequence ID" value="NZ_DBEZNG010000064.1"/>
</dbReference>
<dbReference type="GeneID" id="98661274"/>
<gene>
    <name evidence="1" type="ORF">LKD22_10945</name>
</gene>
<organism evidence="1 2">
    <name type="scientific">Agathobaculum butyriciproducens</name>
    <dbReference type="NCBI Taxonomy" id="1628085"/>
    <lineage>
        <taxon>Bacteria</taxon>
        <taxon>Bacillati</taxon>
        <taxon>Bacillota</taxon>
        <taxon>Clostridia</taxon>
        <taxon>Eubacteriales</taxon>
        <taxon>Butyricicoccaceae</taxon>
        <taxon>Agathobaculum</taxon>
    </lineage>
</organism>
<reference evidence="1 2" key="1">
    <citation type="submission" date="2021-10" db="EMBL/GenBank/DDBJ databases">
        <title>Anaerobic single-cell dispensing facilitates the cultivation of human gut bacteria.</title>
        <authorList>
            <person name="Afrizal A."/>
        </authorList>
    </citation>
    <scope>NUCLEOTIDE SEQUENCE [LARGE SCALE GENOMIC DNA]</scope>
    <source>
        <strain evidence="1 2">CLA-AA-H270</strain>
    </source>
</reference>
<protein>
    <submittedName>
        <fullName evidence="1">Antitoxin</fullName>
    </submittedName>
</protein>
<dbReference type="InterPro" id="IPR013321">
    <property type="entry name" value="Arc_rbn_hlx_hlx"/>
</dbReference>
<comment type="caution">
    <text evidence="1">The sequence shown here is derived from an EMBL/GenBank/DDBJ whole genome shotgun (WGS) entry which is preliminary data.</text>
</comment>
<evidence type="ECO:0000313" key="2">
    <source>
        <dbReference type="Proteomes" id="UP001298753"/>
    </source>
</evidence>
<dbReference type="SUPFAM" id="SSF47598">
    <property type="entry name" value="Ribbon-helix-helix"/>
    <property type="match status" value="1"/>
</dbReference>
<evidence type="ECO:0000313" key="1">
    <source>
        <dbReference type="EMBL" id="MCC2177633.1"/>
    </source>
</evidence>
<dbReference type="EMBL" id="JAJEPX010000042">
    <property type="protein sequence ID" value="MCC2177633.1"/>
    <property type="molecule type" value="Genomic_DNA"/>
</dbReference>